<dbReference type="eggNOG" id="COG3291">
    <property type="taxonomic scope" value="Bacteria"/>
</dbReference>
<dbReference type="EMBL" id="JJMU01000065">
    <property type="protein sequence ID" value="KGE12749.1"/>
    <property type="molecule type" value="Genomic_DNA"/>
</dbReference>
<comment type="caution">
    <text evidence="1">The sequence shown here is derived from an EMBL/GenBank/DDBJ whole genome shotgun (WGS) entry which is preliminary data.</text>
</comment>
<evidence type="ECO:0000313" key="1">
    <source>
        <dbReference type="EMBL" id="KGE12749.1"/>
    </source>
</evidence>
<reference evidence="1 2" key="2">
    <citation type="journal article" date="2015" name="PLoS ONE">
        <title>Whole-Genome Optical Mapping and Finished Genome Sequence of Sphingobacterium deserti sp. nov., a New Species Isolated from the Western Desert of China.</title>
        <authorList>
            <person name="Teng C."/>
            <person name="Zhou Z."/>
            <person name="Molnar I."/>
            <person name="Li X."/>
            <person name="Tang R."/>
            <person name="Chen M."/>
            <person name="Wang L."/>
            <person name="Su S."/>
            <person name="Zhang W."/>
            <person name="Lin M."/>
        </authorList>
    </citation>
    <scope>NUCLEOTIDE SEQUENCE [LARGE SCALE GENOMIC DNA]</scope>
    <source>
        <strain evidence="2">ACCC05744</strain>
    </source>
</reference>
<dbReference type="STRING" id="1229276.DI53_3488"/>
<reference evidence="2" key="1">
    <citation type="submission" date="2014-04" db="EMBL/GenBank/DDBJ databases">
        <title>Whole-Genome optical mapping and complete genome sequence of Sphingobacterium deserti sp. nov., a new spaces isolated from desert in the west of China.</title>
        <authorList>
            <person name="Teng C."/>
            <person name="Zhou Z."/>
            <person name="Li X."/>
            <person name="Chen M."/>
            <person name="Lin M."/>
            <person name="Wang L."/>
            <person name="Su S."/>
            <person name="Zhang C."/>
            <person name="Zhang W."/>
        </authorList>
    </citation>
    <scope>NUCLEOTIDE SEQUENCE [LARGE SCALE GENOMIC DNA]</scope>
    <source>
        <strain evidence="2">ACCC05744</strain>
    </source>
</reference>
<dbReference type="Proteomes" id="UP000031802">
    <property type="component" value="Unassembled WGS sequence"/>
</dbReference>
<evidence type="ECO:0000313" key="2">
    <source>
        <dbReference type="Proteomes" id="UP000031802"/>
    </source>
</evidence>
<dbReference type="InterPro" id="IPR025049">
    <property type="entry name" value="Mfa-like_1"/>
</dbReference>
<keyword evidence="2" id="KW-1185">Reference proteome</keyword>
<proteinExistence type="predicted"/>
<dbReference type="AlphaFoldDB" id="A0A0B8T5C1"/>
<protein>
    <submittedName>
        <fullName evidence="1">Uncharacterized protein</fullName>
    </submittedName>
</protein>
<accession>A0A0B8T5C1</accession>
<name>A0A0B8T5C1_9SPHI</name>
<gene>
    <name evidence="1" type="ORF">DI53_3488</name>
</gene>
<dbReference type="Pfam" id="PF13149">
    <property type="entry name" value="Mfa_like_1"/>
    <property type="match status" value="1"/>
</dbReference>
<sequence>MVVIVFLFFTNCKKDMNDPSSGSGSAQVFVMLTDVERDIDNNSDPAVIRSQANNLRSANRENIGHRTSFTLPFSDDITVFGTLEEAAGDVSQPNSNPTNLKRSSVGVAAIERNPLPAGTRYLIAVYNESGEFLAQNTYISGRESETAAFVLDGGSTYTFVGLSFNTQNSSPTIVYTNSANRTLNTGSVTATAQDLMVFKRSLTVQSGDNTLAVVLRHIFTEITTSLVVDPSIGGTITSINSADISPIRTSATYSLGTETITYAPLSPNSSRTVTFPAITPGGTERLTSTPTLLVAPSTPNGTLTLRNLTINGTSRSEFLVPNLNIEPGKKYNLNLNFGVPCTQNVNNTAFDVRNGNSADFIAQSADYGYVLDIYRLDNSFNMIVNGTPIASNEIQFQSGVSGFPRNIQFADGALWGVSGVPEIFNLQGNAASPIIRVTVSSTGQVSLEGRKESNGVSFPLVPVSGGNLTFNTVPWNTTGSNNIRITQATTGLTLSTGNARGKQIITCPN</sequence>
<organism evidence="1 2">
    <name type="scientific">Sphingobacterium deserti</name>
    <dbReference type="NCBI Taxonomy" id="1229276"/>
    <lineage>
        <taxon>Bacteria</taxon>
        <taxon>Pseudomonadati</taxon>
        <taxon>Bacteroidota</taxon>
        <taxon>Sphingobacteriia</taxon>
        <taxon>Sphingobacteriales</taxon>
        <taxon>Sphingobacteriaceae</taxon>
        <taxon>Sphingobacterium</taxon>
    </lineage>
</organism>
<dbReference type="PATRIC" id="fig|1229276.3.peg.3602"/>